<sequence>MAGEWSLEKAERRSVVTRSLSSTGEDGHGSELRDVLKMRTCDWIFNHSRPQRAREPRPMRGTSISEGHALPGSWHTGSPQ</sequence>
<evidence type="ECO:0000313" key="3">
    <source>
        <dbReference type="Proteomes" id="UP001497482"/>
    </source>
</evidence>
<protein>
    <submittedName>
        <fullName evidence="2">Uncharacterized protein</fullName>
    </submittedName>
</protein>
<dbReference type="Proteomes" id="UP001497482">
    <property type="component" value="Chromosome 4"/>
</dbReference>
<proteinExistence type="predicted"/>
<gene>
    <name evidence="2" type="ORF">KC01_LOCUS31173</name>
</gene>
<dbReference type="AlphaFoldDB" id="A0AAV2LSX8"/>
<feature type="region of interest" description="Disordered" evidence="1">
    <location>
        <begin position="47"/>
        <end position="80"/>
    </location>
</feature>
<evidence type="ECO:0000313" key="2">
    <source>
        <dbReference type="EMBL" id="CAL1603495.1"/>
    </source>
</evidence>
<feature type="region of interest" description="Disordered" evidence="1">
    <location>
        <begin position="1"/>
        <end position="33"/>
    </location>
</feature>
<dbReference type="EMBL" id="OZ035826">
    <property type="protein sequence ID" value="CAL1603495.1"/>
    <property type="molecule type" value="Genomic_DNA"/>
</dbReference>
<accession>A0AAV2LSX8</accession>
<keyword evidence="3" id="KW-1185">Reference proteome</keyword>
<organism evidence="2 3">
    <name type="scientific">Knipowitschia caucasica</name>
    <name type="common">Caucasian dwarf goby</name>
    <name type="synonym">Pomatoschistus caucasicus</name>
    <dbReference type="NCBI Taxonomy" id="637954"/>
    <lineage>
        <taxon>Eukaryota</taxon>
        <taxon>Metazoa</taxon>
        <taxon>Chordata</taxon>
        <taxon>Craniata</taxon>
        <taxon>Vertebrata</taxon>
        <taxon>Euteleostomi</taxon>
        <taxon>Actinopterygii</taxon>
        <taxon>Neopterygii</taxon>
        <taxon>Teleostei</taxon>
        <taxon>Neoteleostei</taxon>
        <taxon>Acanthomorphata</taxon>
        <taxon>Gobiaria</taxon>
        <taxon>Gobiiformes</taxon>
        <taxon>Gobioidei</taxon>
        <taxon>Gobiidae</taxon>
        <taxon>Gobiinae</taxon>
        <taxon>Knipowitschia</taxon>
    </lineage>
</organism>
<name>A0AAV2LSX8_KNICA</name>
<evidence type="ECO:0000256" key="1">
    <source>
        <dbReference type="SAM" id="MobiDB-lite"/>
    </source>
</evidence>
<reference evidence="2 3" key="1">
    <citation type="submission" date="2024-04" db="EMBL/GenBank/DDBJ databases">
        <authorList>
            <person name="Waldvogel A.-M."/>
            <person name="Schoenle A."/>
        </authorList>
    </citation>
    <scope>NUCLEOTIDE SEQUENCE [LARGE SCALE GENOMIC DNA]</scope>
</reference>
<feature type="compositionally biased region" description="Basic and acidic residues" evidence="1">
    <location>
        <begin position="1"/>
        <end position="14"/>
    </location>
</feature>